<dbReference type="SUPFAM" id="SSF48371">
    <property type="entry name" value="ARM repeat"/>
    <property type="match status" value="1"/>
</dbReference>
<reference evidence="2 3" key="1">
    <citation type="journal article" date="2016" name="J. Zhejiang Univ. Sci. B">
        <title>Antibiotic resistance mechanisms of Myroides sp.</title>
        <authorList>
            <person name="Hu S."/>
            <person name="Yuan S."/>
            <person name="Qu H."/>
            <person name="Jiang T."/>
            <person name="Zhou Y."/>
            <person name="Wang M."/>
            <person name="Ming D."/>
        </authorList>
    </citation>
    <scope>NUCLEOTIDE SEQUENCE [LARGE SCALE GENOMIC DNA]</scope>
    <source>
        <strain evidence="2 3">PR63039</strain>
    </source>
</reference>
<accession>A0AAI8C7P3</accession>
<dbReference type="KEGG" id="mod:AS202_16675"/>
<dbReference type="InterPro" id="IPR016024">
    <property type="entry name" value="ARM-type_fold"/>
</dbReference>
<proteinExistence type="predicted"/>
<gene>
    <name evidence="2" type="ORF">AS202_16675</name>
</gene>
<dbReference type="RefSeq" id="WP_058699727.1">
    <property type="nucleotide sequence ID" value="NZ_CP013690.1"/>
</dbReference>
<organism evidence="2 3">
    <name type="scientific">Myroides odoratimimus</name>
    <dbReference type="NCBI Taxonomy" id="76832"/>
    <lineage>
        <taxon>Bacteria</taxon>
        <taxon>Pseudomonadati</taxon>
        <taxon>Bacteroidota</taxon>
        <taxon>Flavobacteriia</taxon>
        <taxon>Flavobacteriales</taxon>
        <taxon>Flavobacteriaceae</taxon>
        <taxon>Myroides</taxon>
    </lineage>
</organism>
<dbReference type="Pfam" id="PF09346">
    <property type="entry name" value="SMI1_KNR4"/>
    <property type="match status" value="1"/>
</dbReference>
<dbReference type="Proteomes" id="UP000069030">
    <property type="component" value="Chromosome"/>
</dbReference>
<dbReference type="EMBL" id="CP013690">
    <property type="protein sequence ID" value="ALU27683.1"/>
    <property type="molecule type" value="Genomic_DNA"/>
</dbReference>
<evidence type="ECO:0000259" key="1">
    <source>
        <dbReference type="Pfam" id="PF09346"/>
    </source>
</evidence>
<dbReference type="InterPro" id="IPR037883">
    <property type="entry name" value="Knr4/Smi1-like_sf"/>
</dbReference>
<protein>
    <submittedName>
        <fullName evidence="2">Cell wall assembly protein</fullName>
    </submittedName>
</protein>
<evidence type="ECO:0000313" key="3">
    <source>
        <dbReference type="Proteomes" id="UP000069030"/>
    </source>
</evidence>
<dbReference type="AlphaFoldDB" id="A0AAI8C7P3"/>
<feature type="domain" description="Knr4/Smi1-like" evidence="1">
    <location>
        <begin position="41"/>
        <end position="194"/>
    </location>
</feature>
<dbReference type="SUPFAM" id="SSF160631">
    <property type="entry name" value="SMI1/KNR4-like"/>
    <property type="match status" value="1"/>
</dbReference>
<dbReference type="Gene3D" id="1.25.10.10">
    <property type="entry name" value="Leucine-rich Repeat Variant"/>
    <property type="match status" value="1"/>
</dbReference>
<evidence type="ECO:0000313" key="2">
    <source>
        <dbReference type="EMBL" id="ALU27683.1"/>
    </source>
</evidence>
<dbReference type="Gene3D" id="3.40.1580.10">
    <property type="entry name" value="SMI1/KNR4-like"/>
    <property type="match status" value="1"/>
</dbReference>
<name>A0AAI8C7P3_9FLAO</name>
<dbReference type="InterPro" id="IPR011989">
    <property type="entry name" value="ARM-like"/>
</dbReference>
<dbReference type="InterPro" id="IPR018958">
    <property type="entry name" value="Knr4/Smi1-like_dom"/>
</dbReference>
<sequence>MNVQIERIKDKLSMIKDFDQEYQVFGASSHQYGIGEVVRHTDIKHFEQEYNVELPEAYVAFLTQVGNGTNQEDAYGSSAAGPYYGIYPLGTNLIDVFVEDIKKSIAQACILDPKMTKEEWEALTFALQEDDLSDEDYYEIQNKLFSGLLAIGTQGCAIMTCLVMNGEHRGRIVYINEDYQPSFAYEAHFLDWYERWLDEIISGELVSKDAGWFGYARGGSSEALWESFKTIEDKEEKLEYLVGLMRKKEISEAILQEIEYVLSEECDDDIRSSLTMILAKVAFTRAIPFIKELIGQNLLVSLKTIHWYAEDKAYWLPFITPLSDTIDEEETFRFYTYVVSKATDDYGDYILVGLQSANQAIRATAIYTLGEAKNKKNYLNQFIKCLYDDDERVVLYALQGLKEVNDERLLACYKVVYKKYKDSEEENYIIVNLEHRLKELGLSLEELER</sequence>